<dbReference type="EMBL" id="KX276641">
    <property type="protein sequence ID" value="APY26396.1"/>
    <property type="molecule type" value="Genomic_DNA"/>
</dbReference>
<dbReference type="Proteomes" id="UP000203708">
    <property type="component" value="Segment"/>
</dbReference>
<name>A0A1P8SRJ6_9VIRU</name>
<accession>A0A1P8SRJ6</accession>
<evidence type="ECO:0008006" key="3">
    <source>
        <dbReference type="Google" id="ProtNLM"/>
    </source>
</evidence>
<reference evidence="1" key="1">
    <citation type="journal article" date="2017" name="Arch. Virol.">
        <title>Molecular characterization of previously elusive badnaviruses associated with symptomatic cacao in the New World.</title>
        <authorList>
            <person name="Chingandu N."/>
            <person name="Zia-Ur-Rehman M."/>
            <person name="Sreenivasan T.N."/>
            <person name="Surujdeo-Maharaj S."/>
            <person name="Umaharan P."/>
            <person name="Gutierrez O.A."/>
            <person name="Brown J.K."/>
        </authorList>
    </citation>
    <scope>NUCLEOTIDE SEQUENCE [LARGE SCALE GENOMIC DNA]</scope>
    <source>
        <strain evidence="1">ICS27</strain>
    </source>
</reference>
<dbReference type="KEGG" id="vg:30999639"/>
<proteinExistence type="predicted"/>
<dbReference type="GeneID" id="30999639"/>
<sequence length="132" mass="14443">MSLADKKADPSFVEAITQIQRLGEGAGFEVSSGATASKGISTIISQLNVLVYQITALHQKVDALDARVRAIQAGKATDYSDQLEKLTADLSNLSLGTATTKPVVKKKVNKVYFYKDPKQILQEEKTKWQSQK</sequence>
<evidence type="ECO:0000313" key="1">
    <source>
        <dbReference type="EMBL" id="APY26396.1"/>
    </source>
</evidence>
<evidence type="ECO:0000313" key="2">
    <source>
        <dbReference type="Proteomes" id="UP000203708"/>
    </source>
</evidence>
<keyword evidence="2" id="KW-1185">Reference proteome</keyword>
<protein>
    <recommendedName>
        <fullName evidence="3">P2</fullName>
    </recommendedName>
</protein>
<dbReference type="RefSeq" id="YP_009345074.1">
    <property type="nucleotide sequence ID" value="NC_033739.1"/>
</dbReference>
<organism evidence="1">
    <name type="scientific">Cacao yellow vein banding virus</name>
    <dbReference type="NCBI Taxonomy" id="2169726"/>
    <lineage>
        <taxon>Viruses</taxon>
        <taxon>Riboviria</taxon>
        <taxon>Pararnavirae</taxon>
        <taxon>Artverviricota</taxon>
        <taxon>Revtraviricetes</taxon>
        <taxon>Ortervirales</taxon>
        <taxon>Caulimoviridae</taxon>
        <taxon>Badnavirus</taxon>
        <taxon>Badnavirus venatheobromae</taxon>
    </lineage>
</organism>